<accession>A0ABR8WL95</accession>
<evidence type="ECO:0000313" key="5">
    <source>
        <dbReference type="Proteomes" id="UP000626242"/>
    </source>
</evidence>
<proteinExistence type="predicted"/>
<dbReference type="NCBIfam" id="TIGR04183">
    <property type="entry name" value="Por_Secre_tail"/>
    <property type="match status" value="1"/>
</dbReference>
<dbReference type="InterPro" id="IPR001590">
    <property type="entry name" value="Peptidase_M12B"/>
</dbReference>
<dbReference type="PANTHER" id="PTHR11905">
    <property type="entry name" value="ADAM A DISINTEGRIN AND METALLOPROTEASE DOMAIN"/>
    <property type="match status" value="1"/>
</dbReference>
<dbReference type="Gene3D" id="2.60.120.290">
    <property type="entry name" value="Spermadhesin, CUB domain"/>
    <property type="match status" value="1"/>
</dbReference>
<dbReference type="CDD" id="cd00041">
    <property type="entry name" value="CUB"/>
    <property type="match status" value="1"/>
</dbReference>
<organism evidence="4 5">
    <name type="scientific">Kaistella pullorum</name>
    <dbReference type="NCBI Taxonomy" id="2763074"/>
    <lineage>
        <taxon>Bacteria</taxon>
        <taxon>Pseudomonadati</taxon>
        <taxon>Bacteroidota</taxon>
        <taxon>Flavobacteriia</taxon>
        <taxon>Flavobacteriales</taxon>
        <taxon>Weeksellaceae</taxon>
        <taxon>Chryseobacterium group</taxon>
        <taxon>Kaistella</taxon>
    </lineage>
</organism>
<dbReference type="Pfam" id="PF18962">
    <property type="entry name" value="Por_Secre_tail"/>
    <property type="match status" value="1"/>
</dbReference>
<dbReference type="Pfam" id="PF13688">
    <property type="entry name" value="Reprolysin_5"/>
    <property type="match status" value="1"/>
</dbReference>
<dbReference type="RefSeq" id="WP_251833067.1">
    <property type="nucleotide sequence ID" value="NZ_JACSPS010000002.1"/>
</dbReference>
<protein>
    <submittedName>
        <fullName evidence="4">T9SS type A sorting domain-containing protein</fullName>
    </submittedName>
</protein>
<sequence>MKRILQVCFTFALFALGFSQSLRPVAEKVQRAHSANKMFAKYSLFTEEKSVQLRNKYQAAADGVSVMKLNTAEISRINAERPEALEMVFPFEGKDITVELVKNNFLTDDFRLSTDKGRTTYSPGVYYHGIVKGDNESLVAISFFNDDVVGVTSIRNIGNIVIGKTRDSEYFVSYNDANLKQANPFSCAADELIENQKMAMPSFDPKTMTDKKTDNCVRIYYEAGFGPYTQNGSNVQTTTNWVTAMHNNISTLYANDGITVALSEVMVWTTTDPYSGTPSNILNQFRNTRTSFNGDIAQLLRNPATTSIAWVNALCSTYKYSYSGVNFSYQNVPTYSWNIEAMTHEIGHNLGSPHTHACAWNGNDTAIDGCGPASGNDEGCNAPLPTNGGTIMSYCHLVGSVGINFSLGFGPQPGALIRNTVNSKGCLGTNCVTSCALTVTGLTITSVTATSASATIVDATGTSWKYRLAKMDGTVVASGNTTNKVLTFSNLEQGIYYTIAVGTDCSGPQAFAYEQLILTDADWCAGVPFTDPGGANANYGDSQIIIKTFYPSTTCAPNAKLKLVFTEFATEQGYDFMNVYDGPSTGSPRFTGGTQISGNTIPGPFTSTHSTGAITVRFISDPGATEAGWVAHFESSILGVNDAALSSDVNISQTATAGVFAITSKDKVLSYSVFDASGKMVSKGAKVDSTVAKLDLSSLPRGTYVVSVTTSKETVTKKVIR</sequence>
<dbReference type="EMBL" id="JACSPS010000002">
    <property type="protein sequence ID" value="MBD8017858.1"/>
    <property type="molecule type" value="Genomic_DNA"/>
</dbReference>
<dbReference type="Proteomes" id="UP000626242">
    <property type="component" value="Unassembled WGS sequence"/>
</dbReference>
<dbReference type="PROSITE" id="PS50215">
    <property type="entry name" value="ADAM_MEPRO"/>
    <property type="match status" value="1"/>
</dbReference>
<dbReference type="InterPro" id="IPR000859">
    <property type="entry name" value="CUB_dom"/>
</dbReference>
<dbReference type="Gene3D" id="3.40.390.10">
    <property type="entry name" value="Collagenase (Catalytic Domain)"/>
    <property type="match status" value="1"/>
</dbReference>
<dbReference type="InterPro" id="IPR026444">
    <property type="entry name" value="Secre_tail"/>
</dbReference>
<evidence type="ECO:0000259" key="3">
    <source>
        <dbReference type="PROSITE" id="PS50215"/>
    </source>
</evidence>
<reference evidence="4 5" key="1">
    <citation type="submission" date="2020-08" db="EMBL/GenBank/DDBJ databases">
        <title>A Genomic Blueprint of the Chicken Gut Microbiome.</title>
        <authorList>
            <person name="Gilroy R."/>
            <person name="Ravi A."/>
            <person name="Getino M."/>
            <person name="Pursley I."/>
            <person name="Horton D.L."/>
            <person name="Alikhan N.-F."/>
            <person name="Baker D."/>
            <person name="Gharbi K."/>
            <person name="Hall N."/>
            <person name="Watson M."/>
            <person name="Adriaenssens E.M."/>
            <person name="Foster-Nyarko E."/>
            <person name="Jarju S."/>
            <person name="Secka A."/>
            <person name="Antonio M."/>
            <person name="Oren A."/>
            <person name="Chaudhuri R."/>
            <person name="La Ragione R.M."/>
            <person name="Hildebrand F."/>
            <person name="Pallen M.J."/>
        </authorList>
    </citation>
    <scope>NUCLEOTIDE SEQUENCE [LARGE SCALE GENOMIC DNA]</scope>
    <source>
        <strain evidence="4 5">Sa1CVA4</strain>
    </source>
</reference>
<keyword evidence="1" id="KW-0732">Signal</keyword>
<dbReference type="InterPro" id="IPR024079">
    <property type="entry name" value="MetalloPept_cat_dom_sf"/>
</dbReference>
<evidence type="ECO:0000256" key="2">
    <source>
        <dbReference type="ARBA" id="ARBA00023157"/>
    </source>
</evidence>
<evidence type="ECO:0000256" key="1">
    <source>
        <dbReference type="ARBA" id="ARBA00022729"/>
    </source>
</evidence>
<dbReference type="Pfam" id="PF00431">
    <property type="entry name" value="CUB"/>
    <property type="match status" value="1"/>
</dbReference>
<dbReference type="InterPro" id="IPR035914">
    <property type="entry name" value="Sperma_CUB_dom_sf"/>
</dbReference>
<dbReference type="SUPFAM" id="SSF49854">
    <property type="entry name" value="Spermadhesin, CUB domain"/>
    <property type="match status" value="1"/>
</dbReference>
<name>A0ABR8WL95_9FLAO</name>
<comment type="caution">
    <text evidence="4">The sequence shown here is derived from an EMBL/GenBank/DDBJ whole genome shotgun (WGS) entry which is preliminary data.</text>
</comment>
<keyword evidence="5" id="KW-1185">Reference proteome</keyword>
<keyword evidence="2" id="KW-1015">Disulfide bond</keyword>
<gene>
    <name evidence="4" type="ORF">H9628_05190</name>
</gene>
<evidence type="ECO:0000313" key="4">
    <source>
        <dbReference type="EMBL" id="MBD8017858.1"/>
    </source>
</evidence>
<dbReference type="SUPFAM" id="SSF55486">
    <property type="entry name" value="Metalloproteases ('zincins'), catalytic domain"/>
    <property type="match status" value="1"/>
</dbReference>
<dbReference type="PANTHER" id="PTHR11905:SF159">
    <property type="entry name" value="ADAM METALLOPROTEASE"/>
    <property type="match status" value="1"/>
</dbReference>
<dbReference type="SMART" id="SM00042">
    <property type="entry name" value="CUB"/>
    <property type="match status" value="1"/>
</dbReference>
<feature type="domain" description="Peptidase M12B" evidence="3">
    <location>
        <begin position="215"/>
        <end position="395"/>
    </location>
</feature>